<dbReference type="Gene3D" id="3.90.79.10">
    <property type="entry name" value="Nucleoside Triphosphate Pyrophosphohydrolase"/>
    <property type="match status" value="1"/>
</dbReference>
<organism evidence="5 6">
    <name type="scientific">Perspicuibacillus lycopersici</name>
    <dbReference type="NCBI Taxonomy" id="1325689"/>
    <lineage>
        <taxon>Bacteria</taxon>
        <taxon>Bacillati</taxon>
        <taxon>Bacillota</taxon>
        <taxon>Bacilli</taxon>
        <taxon>Bacillales</taxon>
        <taxon>Bacillaceae</taxon>
        <taxon>Perspicuibacillus</taxon>
    </lineage>
</organism>
<evidence type="ECO:0000259" key="4">
    <source>
        <dbReference type="PROSITE" id="PS51462"/>
    </source>
</evidence>
<sequence length="149" mass="16935">MGYVEDLRKIVGHRPLILVGAVTIIVDESGRILLQQRTYPKEVWGLPGGLMELGESTEETAKREVLEETGLLVENLQLIGVYSGSHHFVRAENGDEFYSVTTAYHTRDFAGEIRIDTTESFKAEFFSLAEFPEKMVRSHKNINEDYVKK</sequence>
<dbReference type="PANTHER" id="PTHR43046">
    <property type="entry name" value="GDP-MANNOSE MANNOSYL HYDROLASE"/>
    <property type="match status" value="1"/>
</dbReference>
<dbReference type="GO" id="GO:0016787">
    <property type="term" value="F:hydrolase activity"/>
    <property type="evidence" value="ECO:0007669"/>
    <property type="project" value="UniProtKB-KW"/>
</dbReference>
<dbReference type="Pfam" id="PF00293">
    <property type="entry name" value="NUDIX"/>
    <property type="match status" value="1"/>
</dbReference>
<dbReference type="PRINTS" id="PR00502">
    <property type="entry name" value="NUDIXFAMILY"/>
</dbReference>
<dbReference type="CDD" id="cd04677">
    <property type="entry name" value="NUDIX_Hydrolase"/>
    <property type="match status" value="1"/>
</dbReference>
<comment type="cofactor">
    <cofactor evidence="1">
        <name>Mg(2+)</name>
        <dbReference type="ChEBI" id="CHEBI:18420"/>
    </cofactor>
</comment>
<accession>A0AAE3LPI4</accession>
<reference evidence="5" key="1">
    <citation type="submission" date="2022-10" db="EMBL/GenBank/DDBJ databases">
        <title>Description of Fervidibacillus gen. nov. in the family Fervidibacillaceae fam. nov. with two species, Fervidibacillus albus sp. nov., and Fervidibacillus halotolerans sp. nov., isolated from tidal flat sediments.</title>
        <authorList>
            <person name="Kwon K.K."/>
            <person name="Yang S.-H."/>
        </authorList>
    </citation>
    <scope>NUCLEOTIDE SEQUENCE</scope>
    <source>
        <strain evidence="5">JCM 19140</strain>
    </source>
</reference>
<comment type="caution">
    <text evidence="5">The sequence shown here is derived from an EMBL/GenBank/DDBJ whole genome shotgun (WGS) entry which is preliminary data.</text>
</comment>
<protein>
    <submittedName>
        <fullName evidence="5">NUDIX hydrolase</fullName>
    </submittedName>
</protein>
<dbReference type="AlphaFoldDB" id="A0AAE3LPI4"/>
<evidence type="ECO:0000256" key="1">
    <source>
        <dbReference type="ARBA" id="ARBA00001946"/>
    </source>
</evidence>
<comment type="similarity">
    <text evidence="3">Belongs to the Nudix hydrolase family.</text>
</comment>
<dbReference type="EMBL" id="JAOUSF010000005">
    <property type="protein sequence ID" value="MCU9614982.1"/>
    <property type="molecule type" value="Genomic_DNA"/>
</dbReference>
<name>A0AAE3LPI4_9BACI</name>
<feature type="domain" description="Nudix hydrolase" evidence="4">
    <location>
        <begin position="15"/>
        <end position="149"/>
    </location>
</feature>
<keyword evidence="6" id="KW-1185">Reference proteome</keyword>
<evidence type="ECO:0000256" key="3">
    <source>
        <dbReference type="RuleBase" id="RU003476"/>
    </source>
</evidence>
<keyword evidence="2 3" id="KW-0378">Hydrolase</keyword>
<dbReference type="RefSeq" id="WP_263074298.1">
    <property type="nucleotide sequence ID" value="NZ_JAOUSF010000005.1"/>
</dbReference>
<dbReference type="InterPro" id="IPR020084">
    <property type="entry name" value="NUDIX_hydrolase_CS"/>
</dbReference>
<dbReference type="PROSITE" id="PS51462">
    <property type="entry name" value="NUDIX"/>
    <property type="match status" value="1"/>
</dbReference>
<evidence type="ECO:0000313" key="6">
    <source>
        <dbReference type="Proteomes" id="UP001209318"/>
    </source>
</evidence>
<gene>
    <name evidence="5" type="ORF">OEV98_15660</name>
</gene>
<dbReference type="InterPro" id="IPR000086">
    <property type="entry name" value="NUDIX_hydrolase_dom"/>
</dbReference>
<dbReference type="InterPro" id="IPR020476">
    <property type="entry name" value="Nudix_hydrolase"/>
</dbReference>
<dbReference type="PANTHER" id="PTHR43046:SF2">
    <property type="entry name" value="8-OXO-DGTP DIPHOSPHATASE-RELATED"/>
    <property type="match status" value="1"/>
</dbReference>
<evidence type="ECO:0000256" key="2">
    <source>
        <dbReference type="ARBA" id="ARBA00022801"/>
    </source>
</evidence>
<evidence type="ECO:0000313" key="5">
    <source>
        <dbReference type="EMBL" id="MCU9614982.1"/>
    </source>
</evidence>
<dbReference type="InterPro" id="IPR015797">
    <property type="entry name" value="NUDIX_hydrolase-like_dom_sf"/>
</dbReference>
<proteinExistence type="inferred from homology"/>
<dbReference type="Proteomes" id="UP001209318">
    <property type="component" value="Unassembled WGS sequence"/>
</dbReference>
<dbReference type="SUPFAM" id="SSF55811">
    <property type="entry name" value="Nudix"/>
    <property type="match status" value="1"/>
</dbReference>
<dbReference type="PROSITE" id="PS00893">
    <property type="entry name" value="NUDIX_BOX"/>
    <property type="match status" value="1"/>
</dbReference>